<gene>
    <name evidence="2" type="ORF">VFPBJ_07746</name>
</gene>
<feature type="region of interest" description="Disordered" evidence="1">
    <location>
        <begin position="1"/>
        <end position="22"/>
    </location>
</feature>
<comment type="caution">
    <text evidence="2">The sequence shown here is derived from an EMBL/GenBank/DDBJ whole genome shotgun (WGS) entry which is preliminary data.</text>
</comment>
<evidence type="ECO:0000313" key="2">
    <source>
        <dbReference type="EMBL" id="OAQ77274.1"/>
    </source>
</evidence>
<dbReference type="Proteomes" id="UP000078240">
    <property type="component" value="Unassembled WGS sequence"/>
</dbReference>
<dbReference type="AlphaFoldDB" id="A0A179GHC6"/>
<feature type="compositionally biased region" description="Low complexity" evidence="1">
    <location>
        <begin position="126"/>
        <end position="137"/>
    </location>
</feature>
<feature type="region of interest" description="Disordered" evidence="1">
    <location>
        <begin position="126"/>
        <end position="172"/>
    </location>
</feature>
<accession>A0A179GHC6</accession>
<proteinExistence type="predicted"/>
<dbReference type="EMBL" id="LSBH01000006">
    <property type="protein sequence ID" value="OAQ77274.1"/>
    <property type="molecule type" value="Genomic_DNA"/>
</dbReference>
<feature type="compositionally biased region" description="Polar residues" evidence="1">
    <location>
        <begin position="138"/>
        <end position="158"/>
    </location>
</feature>
<reference evidence="2 3" key="1">
    <citation type="submission" date="2016-01" db="EMBL/GenBank/DDBJ databases">
        <title>Biosynthesis of antibiotic leucinostatins and their inhibition on Phytophthora in bio-control Purpureocillium lilacinum.</title>
        <authorList>
            <person name="Wang G."/>
            <person name="Liu Z."/>
            <person name="Lin R."/>
            <person name="Li E."/>
            <person name="Mao Z."/>
            <person name="Ling J."/>
            <person name="Yin W."/>
            <person name="Xie B."/>
        </authorList>
    </citation>
    <scope>NUCLEOTIDE SEQUENCE [LARGE SCALE GENOMIC DNA]</scope>
    <source>
        <strain evidence="2">PLBJ-1</strain>
    </source>
</reference>
<protein>
    <submittedName>
        <fullName evidence="2">Uncharacterized protein</fullName>
    </submittedName>
</protein>
<name>A0A179GHC6_PURLI</name>
<evidence type="ECO:0000313" key="3">
    <source>
        <dbReference type="Proteomes" id="UP000078240"/>
    </source>
</evidence>
<sequence>MHSDKKASDDARDVDAKSPERFARSYRPFVSERSRPGRFVDKLPCPALAGLLVAHAKSRRMNGSASRVGDGALGWLGIALGQRAQNPADSEVVVHPGTAATHSTAHGQHSSQPWMARQLGRWQCWQAPSPAPQSNAPRTITNSTPKTDTVPTRSTIGTTPDDPIASGRAITS</sequence>
<evidence type="ECO:0000256" key="1">
    <source>
        <dbReference type="SAM" id="MobiDB-lite"/>
    </source>
</evidence>
<organism evidence="2 3">
    <name type="scientific">Purpureocillium lilacinum</name>
    <name type="common">Paecilomyces lilacinus</name>
    <dbReference type="NCBI Taxonomy" id="33203"/>
    <lineage>
        <taxon>Eukaryota</taxon>
        <taxon>Fungi</taxon>
        <taxon>Dikarya</taxon>
        <taxon>Ascomycota</taxon>
        <taxon>Pezizomycotina</taxon>
        <taxon>Sordariomycetes</taxon>
        <taxon>Hypocreomycetidae</taxon>
        <taxon>Hypocreales</taxon>
        <taxon>Ophiocordycipitaceae</taxon>
        <taxon>Purpureocillium</taxon>
    </lineage>
</organism>